<dbReference type="SMART" id="SM00369">
    <property type="entry name" value="LRR_TYP"/>
    <property type="match status" value="5"/>
</dbReference>
<accession>A0A1S3JIP8</accession>
<dbReference type="Proteomes" id="UP000085678">
    <property type="component" value="Unplaced"/>
</dbReference>
<dbReference type="AlphaFoldDB" id="A0A1S3JIP8"/>
<dbReference type="GeneID" id="106173628"/>
<feature type="domain" description="PIF1/LRR1 pleckstrin homology" evidence="4">
    <location>
        <begin position="1"/>
        <end position="123"/>
    </location>
</feature>
<evidence type="ECO:0000256" key="1">
    <source>
        <dbReference type="ARBA" id="ARBA00022614"/>
    </source>
</evidence>
<dbReference type="InterPro" id="IPR001611">
    <property type="entry name" value="Leu-rich_rpt"/>
</dbReference>
<dbReference type="PANTHER" id="PTHR48051">
    <property type="match status" value="1"/>
</dbReference>
<dbReference type="Pfam" id="PF25344">
    <property type="entry name" value="PH_LRR1"/>
    <property type="match status" value="1"/>
</dbReference>
<protein>
    <submittedName>
        <fullName evidence="6 7">Leucine-rich repeat protein 1</fullName>
    </submittedName>
</protein>
<proteinExistence type="predicted"/>
<dbReference type="Pfam" id="PF00560">
    <property type="entry name" value="LRR_1"/>
    <property type="match status" value="1"/>
</dbReference>
<evidence type="ECO:0000313" key="7">
    <source>
        <dbReference type="RefSeq" id="XP_023932881.1"/>
    </source>
</evidence>
<name>A0A1S3JIP8_LINAN</name>
<keyword evidence="2" id="KW-0677">Repeat</keyword>
<dbReference type="RefSeq" id="XP_023932880.1">
    <property type="nucleotide sequence ID" value="XM_024077112.1"/>
</dbReference>
<dbReference type="STRING" id="7574.A0A1S3JIP8"/>
<keyword evidence="3" id="KW-0539">Nucleus</keyword>
<dbReference type="KEGG" id="lak:106173628"/>
<evidence type="ECO:0000313" key="6">
    <source>
        <dbReference type="RefSeq" id="XP_023932880.1"/>
    </source>
</evidence>
<keyword evidence="1" id="KW-0433">Leucine-rich repeat</keyword>
<dbReference type="InterPro" id="IPR032675">
    <property type="entry name" value="LRR_dom_sf"/>
</dbReference>
<dbReference type="RefSeq" id="XP_023932881.1">
    <property type="nucleotide sequence ID" value="XM_024077113.1"/>
</dbReference>
<dbReference type="InterPro" id="IPR003591">
    <property type="entry name" value="Leu-rich_rpt_typical-subtyp"/>
</dbReference>
<dbReference type="InterPro" id="IPR057437">
    <property type="entry name" value="PIF1/LRR1_PH"/>
</dbReference>
<dbReference type="OMA" id="GELNDWC"/>
<dbReference type="Pfam" id="PF13855">
    <property type="entry name" value="LRR_8"/>
    <property type="match status" value="1"/>
</dbReference>
<sequence length="425" mass="47409">MRITCEADIGNRLLPSFNMRGKTKFTRTQLSVGKKPSASGESKEGVVYLMMCTAKDRNGTKYVLKNNIEQLFMKFIDEGKATIRLKDPPHDICLCKADPIQLKSFLNVVKVGALGRDLGNITLSTLAPASAKQVEKPKTRMTILKRKDYPLTTGFPSSLEFLTINGCSLKKVDSRIIQLKHLSHLNLSGNCLTSLPVALGELQHLTELDVSDNQIEQFPQPLGDSSLRNSLTFLNISKNKLKFLPPSFCALSSLVTLNMNENQLQCLPARFGHLLKLRFLSAAKNSLKTLPGTFTQLLLEKLDLYCNEFLLEGPATAVDKLSFPSLLECAARSIKKGRVQHTEEDLPPMLLHFLKSAKLCLCGGYCFTSFVHYLARFDLRTIASDVVSLDAGGRYTAPVEGFLCSQRCYQEYQKRPFATMWGKRT</sequence>
<reference evidence="6 7" key="1">
    <citation type="submission" date="2025-04" db="UniProtKB">
        <authorList>
            <consortium name="RefSeq"/>
        </authorList>
    </citation>
    <scope>IDENTIFICATION</scope>
    <source>
        <tissue evidence="6 7">Gonads</tissue>
    </source>
</reference>
<dbReference type="SMART" id="SM00364">
    <property type="entry name" value="LRR_BAC"/>
    <property type="match status" value="5"/>
</dbReference>
<dbReference type="SUPFAM" id="SSF52058">
    <property type="entry name" value="L domain-like"/>
    <property type="match status" value="1"/>
</dbReference>
<evidence type="ECO:0000256" key="3">
    <source>
        <dbReference type="ARBA" id="ARBA00023242"/>
    </source>
</evidence>
<gene>
    <name evidence="6 7" type="primary">LOC106173628</name>
</gene>
<dbReference type="PANTHER" id="PTHR48051:SF52">
    <property type="entry name" value="LEUCINE-RICH REPEAT PROTEIN 1"/>
    <property type="match status" value="1"/>
</dbReference>
<dbReference type="PROSITE" id="PS51450">
    <property type="entry name" value="LRR"/>
    <property type="match status" value="1"/>
</dbReference>
<dbReference type="OrthoDB" id="17912at2759"/>
<organism evidence="5 7">
    <name type="scientific">Lingula anatina</name>
    <name type="common">Brachiopod</name>
    <name type="synonym">Lingula unguis</name>
    <dbReference type="NCBI Taxonomy" id="7574"/>
    <lineage>
        <taxon>Eukaryota</taxon>
        <taxon>Metazoa</taxon>
        <taxon>Spiralia</taxon>
        <taxon>Lophotrochozoa</taxon>
        <taxon>Brachiopoda</taxon>
        <taxon>Linguliformea</taxon>
        <taxon>Lingulata</taxon>
        <taxon>Lingulida</taxon>
        <taxon>Linguloidea</taxon>
        <taxon>Lingulidae</taxon>
        <taxon>Lingula</taxon>
    </lineage>
</organism>
<dbReference type="Gene3D" id="3.80.10.10">
    <property type="entry name" value="Ribonuclease Inhibitor"/>
    <property type="match status" value="2"/>
</dbReference>
<evidence type="ECO:0000259" key="4">
    <source>
        <dbReference type="Pfam" id="PF25344"/>
    </source>
</evidence>
<evidence type="ECO:0000256" key="2">
    <source>
        <dbReference type="ARBA" id="ARBA00022737"/>
    </source>
</evidence>
<dbReference type="GO" id="GO:0005737">
    <property type="term" value="C:cytoplasm"/>
    <property type="evidence" value="ECO:0007669"/>
    <property type="project" value="TreeGrafter"/>
</dbReference>
<keyword evidence="5" id="KW-1185">Reference proteome</keyword>
<evidence type="ECO:0000313" key="5">
    <source>
        <dbReference type="Proteomes" id="UP000085678"/>
    </source>
</evidence>
<dbReference type="InterPro" id="IPR050216">
    <property type="entry name" value="LRR_domain-containing"/>
</dbReference>